<dbReference type="EMBL" id="BK015488">
    <property type="protein sequence ID" value="DAE09397.1"/>
    <property type="molecule type" value="Genomic_DNA"/>
</dbReference>
<dbReference type="InterPro" id="IPR000594">
    <property type="entry name" value="ThiF_NAD_FAD-bd"/>
</dbReference>
<dbReference type="PANTHER" id="PTHR43267">
    <property type="entry name" value="TRNA THREONYLCARBAMOYLADENOSINE DEHYDRATASE"/>
    <property type="match status" value="1"/>
</dbReference>
<dbReference type="InterPro" id="IPR035985">
    <property type="entry name" value="Ubiquitin-activating_enz"/>
</dbReference>
<dbReference type="GO" id="GO:0008641">
    <property type="term" value="F:ubiquitin-like modifier activating enzyme activity"/>
    <property type="evidence" value="ECO:0007669"/>
    <property type="project" value="InterPro"/>
</dbReference>
<reference evidence="2" key="1">
    <citation type="journal article" date="2021" name="Proc. Natl. Acad. Sci. U.S.A.">
        <title>A Catalog of Tens of Thousands of Viruses from Human Metagenomes Reveals Hidden Associations with Chronic Diseases.</title>
        <authorList>
            <person name="Tisza M.J."/>
            <person name="Buck C.B."/>
        </authorList>
    </citation>
    <scope>NUCLEOTIDE SEQUENCE</scope>
    <source>
        <strain evidence="2">Ct96x5</strain>
    </source>
</reference>
<dbReference type="GO" id="GO:0061503">
    <property type="term" value="F:tRNA threonylcarbamoyladenosine dehydratase"/>
    <property type="evidence" value="ECO:0007669"/>
    <property type="project" value="TreeGrafter"/>
</dbReference>
<dbReference type="SUPFAM" id="SSF69572">
    <property type="entry name" value="Activating enzymes of the ubiquitin-like proteins"/>
    <property type="match status" value="1"/>
</dbReference>
<protein>
    <submittedName>
        <fullName evidence="2">ThiF family</fullName>
    </submittedName>
</protein>
<dbReference type="InterPro" id="IPR045886">
    <property type="entry name" value="ThiF/MoeB/HesA"/>
</dbReference>
<dbReference type="Gene3D" id="3.40.50.720">
    <property type="entry name" value="NAD(P)-binding Rossmann-like Domain"/>
    <property type="match status" value="1"/>
</dbReference>
<sequence length="258" mass="28460">MNSSHRIPVQMMLTLMRKCSTSLQKMTRGQGMRCKSLDLSKVSGFFDPKQVKGVCNIIGAGSVGSVVAELLVRNGITAINLFDDDIIEPHNLGNQLYTAKDIGRPKTEALSERLMSINSECEVETKGRYENQRLSGYVFLCVDNIETRKAICEKNSFNMNIKAVFDFRTGKTSCETRAAAWNDRKAVSMLISSMDFTHDEAREENPTTACGQSIGLMSVVMLVSAIGVDNFITYIKSGDYKKCILMDAFANGGSVISM</sequence>
<proteinExistence type="predicted"/>
<organism evidence="2">
    <name type="scientific">Siphoviridae sp. ct96x5</name>
    <dbReference type="NCBI Taxonomy" id="2825367"/>
    <lineage>
        <taxon>Viruses</taxon>
        <taxon>Duplodnaviria</taxon>
        <taxon>Heunggongvirae</taxon>
        <taxon>Uroviricota</taxon>
        <taxon>Caudoviricetes</taxon>
    </lineage>
</organism>
<name>A0A8S5PSD1_9CAUD</name>
<dbReference type="PANTHER" id="PTHR43267:SF1">
    <property type="entry name" value="TRNA THREONYLCARBAMOYLADENOSINE DEHYDRATASE"/>
    <property type="match status" value="1"/>
</dbReference>
<dbReference type="Pfam" id="PF00899">
    <property type="entry name" value="ThiF"/>
    <property type="match status" value="1"/>
</dbReference>
<accession>A0A8S5PSD1</accession>
<evidence type="ECO:0000259" key="1">
    <source>
        <dbReference type="Pfam" id="PF00899"/>
    </source>
</evidence>
<evidence type="ECO:0000313" key="2">
    <source>
        <dbReference type="EMBL" id="DAE09397.1"/>
    </source>
</evidence>
<feature type="domain" description="THIF-type NAD/FAD binding fold" evidence="1">
    <location>
        <begin position="55"/>
        <end position="161"/>
    </location>
</feature>
<dbReference type="GO" id="GO:0061504">
    <property type="term" value="P:cyclic threonylcarbamoyladenosine biosynthetic process"/>
    <property type="evidence" value="ECO:0007669"/>
    <property type="project" value="TreeGrafter"/>
</dbReference>